<keyword evidence="1" id="KW-1133">Transmembrane helix</keyword>
<accession>A0ABW6IBN6</accession>
<evidence type="ECO:0000313" key="3">
    <source>
        <dbReference type="Proteomes" id="UP001600165"/>
    </source>
</evidence>
<gene>
    <name evidence="2" type="ORF">ACFVKH_04765</name>
</gene>
<dbReference type="RefSeq" id="WP_377962390.1">
    <property type="nucleotide sequence ID" value="NZ_JBHZOL010000030.1"/>
</dbReference>
<evidence type="ECO:0000313" key="2">
    <source>
        <dbReference type="EMBL" id="MFE4105578.1"/>
    </source>
</evidence>
<proteinExistence type="predicted"/>
<name>A0ABW6IBN6_9CYAN</name>
<dbReference type="EMBL" id="JBHZOL010000030">
    <property type="protein sequence ID" value="MFE4105578.1"/>
    <property type="molecule type" value="Genomic_DNA"/>
</dbReference>
<keyword evidence="1" id="KW-0812">Transmembrane</keyword>
<dbReference type="InterPro" id="IPR046139">
    <property type="entry name" value="DUF6141"/>
</dbReference>
<comment type="caution">
    <text evidence="2">The sequence shown here is derived from an EMBL/GenBank/DDBJ whole genome shotgun (WGS) entry which is preliminary data.</text>
</comment>
<organism evidence="2 3">
    <name type="scientific">Almyronema epifaneia S1</name>
    <dbReference type="NCBI Taxonomy" id="2991925"/>
    <lineage>
        <taxon>Bacteria</taxon>
        <taxon>Bacillati</taxon>
        <taxon>Cyanobacteriota</taxon>
        <taxon>Cyanophyceae</taxon>
        <taxon>Nodosilineales</taxon>
        <taxon>Nodosilineaceae</taxon>
        <taxon>Almyronema</taxon>
        <taxon>Almyronema epifaneia</taxon>
    </lineage>
</organism>
<dbReference type="Proteomes" id="UP001600165">
    <property type="component" value="Unassembled WGS sequence"/>
</dbReference>
<protein>
    <submittedName>
        <fullName evidence="2">DUF6141 family protein</fullName>
    </submittedName>
</protein>
<dbReference type="Pfam" id="PF19638">
    <property type="entry name" value="DUF6141"/>
    <property type="match status" value="1"/>
</dbReference>
<reference evidence="2 3" key="1">
    <citation type="submission" date="2024-10" db="EMBL/GenBank/DDBJ databases">
        <authorList>
            <person name="Ratan Roy A."/>
            <person name="Morales Sandoval P.H."/>
            <person name="De Los Santos Villalobos S."/>
            <person name="Chakraborty S."/>
            <person name="Mukherjee J."/>
        </authorList>
    </citation>
    <scope>NUCLEOTIDE SEQUENCE [LARGE SCALE GENOMIC DNA]</scope>
    <source>
        <strain evidence="2 3">S1</strain>
    </source>
</reference>
<keyword evidence="3" id="KW-1185">Reference proteome</keyword>
<evidence type="ECO:0000256" key="1">
    <source>
        <dbReference type="SAM" id="Phobius"/>
    </source>
</evidence>
<feature type="transmembrane region" description="Helical" evidence="1">
    <location>
        <begin position="53"/>
        <end position="73"/>
    </location>
</feature>
<keyword evidence="1" id="KW-0472">Membrane</keyword>
<feature type="transmembrane region" description="Helical" evidence="1">
    <location>
        <begin position="12"/>
        <end position="33"/>
    </location>
</feature>
<sequence length="167" mass="18810">MFREVQQFRQKWLWGVLLLSSAAGVLPFGYGLWQQRVWGQPWGNVPLSDTALVVANAIAVLLAVALLYFFYVLKLVTEVKADGIHIQFFPLLRRTIAFVDIQGCQVRTYRPLREYGGWGIRFGFKGNAYNVSGDRGVELAFFQGKPLLIGSQKPEELAAAIQAHLPR</sequence>